<keyword evidence="2" id="KW-0975">Bacterial flagellum</keyword>
<dbReference type="GO" id="GO:0009425">
    <property type="term" value="C:bacterial-type flagellum basal body"/>
    <property type="evidence" value="ECO:0007669"/>
    <property type="project" value="UniProtKB-SubCell"/>
</dbReference>
<gene>
    <name evidence="6" type="ORF">SAMN05192585_11334</name>
</gene>
<dbReference type="AlphaFoldDB" id="A0A1G9ZF10"/>
<keyword evidence="6" id="KW-0966">Cell projection</keyword>
<feature type="domain" description="Flagellar hook protein FlgE/F/G-like D1" evidence="5">
    <location>
        <begin position="90"/>
        <end position="140"/>
    </location>
</feature>
<feature type="domain" description="Flagellar basal-body/hook protein C-terminal" evidence="4">
    <location>
        <begin position="198"/>
        <end position="242"/>
    </location>
</feature>
<dbReference type="InterPro" id="IPR001444">
    <property type="entry name" value="Flag_bb_rod_N"/>
</dbReference>
<evidence type="ECO:0000259" key="3">
    <source>
        <dbReference type="Pfam" id="PF00460"/>
    </source>
</evidence>
<evidence type="ECO:0000259" key="5">
    <source>
        <dbReference type="Pfam" id="PF22692"/>
    </source>
</evidence>
<dbReference type="InterPro" id="IPR053967">
    <property type="entry name" value="LlgE_F_G-like_D1"/>
</dbReference>
<reference evidence="6 7" key="1">
    <citation type="submission" date="2016-10" db="EMBL/GenBank/DDBJ databases">
        <authorList>
            <person name="de Groot N.N."/>
        </authorList>
    </citation>
    <scope>NUCLEOTIDE SEQUENCE [LARGE SCALE GENOMIC DNA]</scope>
    <source>
        <strain evidence="6 7">CGMCC 1.5012</strain>
    </source>
</reference>
<dbReference type="OrthoDB" id="9804559at2"/>
<evidence type="ECO:0000313" key="7">
    <source>
        <dbReference type="Proteomes" id="UP000199182"/>
    </source>
</evidence>
<dbReference type="InterPro" id="IPR037925">
    <property type="entry name" value="FlgE/F/G-like"/>
</dbReference>
<organism evidence="6 7">
    <name type="scientific">Acetanaerobacterium elongatum</name>
    <dbReference type="NCBI Taxonomy" id="258515"/>
    <lineage>
        <taxon>Bacteria</taxon>
        <taxon>Bacillati</taxon>
        <taxon>Bacillota</taxon>
        <taxon>Clostridia</taxon>
        <taxon>Eubacteriales</taxon>
        <taxon>Oscillospiraceae</taxon>
        <taxon>Acetanaerobacterium</taxon>
    </lineage>
</organism>
<keyword evidence="7" id="KW-1185">Reference proteome</keyword>
<dbReference type="GO" id="GO:0071978">
    <property type="term" value="P:bacterial-type flagellum-dependent swarming motility"/>
    <property type="evidence" value="ECO:0007669"/>
    <property type="project" value="TreeGrafter"/>
</dbReference>
<dbReference type="EMBL" id="FNID01000013">
    <property type="protein sequence ID" value="SDN19571.1"/>
    <property type="molecule type" value="Genomic_DNA"/>
</dbReference>
<dbReference type="NCBIfam" id="TIGR03506">
    <property type="entry name" value="FlgEFG_subfam"/>
    <property type="match status" value="1"/>
</dbReference>
<dbReference type="Pfam" id="PF06429">
    <property type="entry name" value="Flg_bbr_C"/>
    <property type="match status" value="1"/>
</dbReference>
<comment type="similarity">
    <text evidence="1 2">Belongs to the flagella basal body rod proteins family.</text>
</comment>
<proteinExistence type="inferred from homology"/>
<accession>A0A1G9ZF10</accession>
<dbReference type="PROSITE" id="PS00588">
    <property type="entry name" value="FLAGELLA_BB_ROD"/>
    <property type="match status" value="1"/>
</dbReference>
<comment type="subcellular location">
    <subcellularLocation>
        <location evidence="2">Bacterial flagellum basal body</location>
    </subcellularLocation>
</comment>
<dbReference type="Pfam" id="PF22692">
    <property type="entry name" value="LlgE_F_G_D1"/>
    <property type="match status" value="1"/>
</dbReference>
<dbReference type="InterPro" id="IPR010930">
    <property type="entry name" value="Flg_bb/hook_C_dom"/>
</dbReference>
<dbReference type="STRING" id="258515.SAMN05192585_11334"/>
<dbReference type="RefSeq" id="WP_092639639.1">
    <property type="nucleotide sequence ID" value="NZ_FNID01000013.1"/>
</dbReference>
<keyword evidence="6" id="KW-0282">Flagellum</keyword>
<dbReference type="SUPFAM" id="SSF117143">
    <property type="entry name" value="Flagellar hook protein flgE"/>
    <property type="match status" value="1"/>
</dbReference>
<dbReference type="PANTHER" id="PTHR30435">
    <property type="entry name" value="FLAGELLAR PROTEIN"/>
    <property type="match status" value="1"/>
</dbReference>
<dbReference type="Proteomes" id="UP000199182">
    <property type="component" value="Unassembled WGS sequence"/>
</dbReference>
<feature type="domain" description="Flagellar basal body rod protein N-terminal" evidence="3">
    <location>
        <begin position="5"/>
        <end position="35"/>
    </location>
</feature>
<name>A0A1G9ZF10_9FIRM</name>
<dbReference type="Pfam" id="PF00460">
    <property type="entry name" value="Flg_bb_rod"/>
    <property type="match status" value="1"/>
</dbReference>
<sequence length="243" mass="26460">MNTAFYTASSGVLFMQKSLDVTANNIANVETPGFKTSVSSFADLLYTNIHRDAVETANNLKVGHGARLSGATKIMSQGPMQPTDRDLDYAIVGEGFFAVENQNGERFYTRAGNFCAKLDGEMAYLTTSNGEYVLSPDGERIELTAEGKTGLNLKDMKTRIGVFQFANKYAMEQVGNNLYRATSAAGEPQAGENYDLLQGSLEGSNAELSKEMVDVITTQRAFQFNARVVQAADELEATVNNLR</sequence>
<dbReference type="InterPro" id="IPR019776">
    <property type="entry name" value="Flagellar_basal_body_rod_CS"/>
</dbReference>
<keyword evidence="6" id="KW-0969">Cilium</keyword>
<protein>
    <submittedName>
        <fullName evidence="6">Flagellar basal-body rod protein FlgG</fullName>
    </submittedName>
</protein>
<evidence type="ECO:0000313" key="6">
    <source>
        <dbReference type="EMBL" id="SDN19571.1"/>
    </source>
</evidence>
<evidence type="ECO:0000259" key="4">
    <source>
        <dbReference type="Pfam" id="PF06429"/>
    </source>
</evidence>
<evidence type="ECO:0000256" key="2">
    <source>
        <dbReference type="RuleBase" id="RU362116"/>
    </source>
</evidence>
<evidence type="ECO:0000256" key="1">
    <source>
        <dbReference type="ARBA" id="ARBA00009677"/>
    </source>
</evidence>
<dbReference type="InterPro" id="IPR020013">
    <property type="entry name" value="Flagellar_FlgE/F/G"/>
</dbReference>
<dbReference type="PANTHER" id="PTHR30435:SF19">
    <property type="entry name" value="FLAGELLAR BASAL-BODY ROD PROTEIN FLGG"/>
    <property type="match status" value="1"/>
</dbReference>